<keyword evidence="2 4" id="KW-0479">Metal-binding</keyword>
<dbReference type="GO" id="GO:0009055">
    <property type="term" value="F:electron transfer activity"/>
    <property type="evidence" value="ECO:0007669"/>
    <property type="project" value="InterPro"/>
</dbReference>
<evidence type="ECO:0000256" key="4">
    <source>
        <dbReference type="PROSITE-ProRule" id="PRU00433"/>
    </source>
</evidence>
<sequence length="143" mass="15269">MNKYCLSALLLCMIAGCSGQDRAEEPADFQTASAQQTEWSVGEQIYQTNCAACHGTNGEGKGDNFPPLAQSDYIAGKPQAVIQAMVKGINGKITVNGKTYDNFMPASVLNDEDTAQVTNYIINRLNNGNSNISAAEVAAERSK</sequence>
<dbReference type="PROSITE" id="PS51007">
    <property type="entry name" value="CYTC"/>
    <property type="match status" value="1"/>
</dbReference>
<dbReference type="RefSeq" id="WP_237092555.1">
    <property type="nucleotide sequence ID" value="NZ_JAKKDL010000003.1"/>
</dbReference>
<protein>
    <submittedName>
        <fullName evidence="7">Cytochrome c</fullName>
    </submittedName>
</protein>
<dbReference type="PROSITE" id="PS51257">
    <property type="entry name" value="PROKAR_LIPOPROTEIN"/>
    <property type="match status" value="1"/>
</dbReference>
<reference evidence="7" key="1">
    <citation type="submission" date="2022-01" db="EMBL/GenBank/DDBJ databases">
        <title>Neisseria sp. ZJ104.</title>
        <authorList>
            <person name="Yang C."/>
        </authorList>
    </citation>
    <scope>NUCLEOTIDE SEQUENCE</scope>
    <source>
        <strain evidence="7">ZJ104</strain>
    </source>
</reference>
<dbReference type="InterPro" id="IPR009056">
    <property type="entry name" value="Cyt_c-like_dom"/>
</dbReference>
<dbReference type="AlphaFoldDB" id="A0AAW5AMK2"/>
<dbReference type="GO" id="GO:0020037">
    <property type="term" value="F:heme binding"/>
    <property type="evidence" value="ECO:0007669"/>
    <property type="project" value="InterPro"/>
</dbReference>
<comment type="caution">
    <text evidence="7">The sequence shown here is derived from an EMBL/GenBank/DDBJ whole genome shotgun (WGS) entry which is preliminary data.</text>
</comment>
<feature type="signal peptide" evidence="5">
    <location>
        <begin position="1"/>
        <end position="23"/>
    </location>
</feature>
<evidence type="ECO:0000256" key="2">
    <source>
        <dbReference type="ARBA" id="ARBA00022723"/>
    </source>
</evidence>
<dbReference type="PANTHER" id="PTHR35008">
    <property type="entry name" value="BLL4482 PROTEIN-RELATED"/>
    <property type="match status" value="1"/>
</dbReference>
<organism evidence="7 8">
    <name type="scientific">Neisseria lisongii</name>
    <dbReference type="NCBI Taxonomy" id="2912188"/>
    <lineage>
        <taxon>Bacteria</taxon>
        <taxon>Pseudomonadati</taxon>
        <taxon>Pseudomonadota</taxon>
        <taxon>Betaproteobacteria</taxon>
        <taxon>Neisseriales</taxon>
        <taxon>Neisseriaceae</taxon>
        <taxon>Neisseria</taxon>
    </lineage>
</organism>
<name>A0AAW5AMK2_9NEIS</name>
<feature type="domain" description="Cytochrome c" evidence="6">
    <location>
        <begin position="37"/>
        <end position="125"/>
    </location>
</feature>
<dbReference type="Gene3D" id="1.10.760.10">
    <property type="entry name" value="Cytochrome c-like domain"/>
    <property type="match status" value="1"/>
</dbReference>
<proteinExistence type="predicted"/>
<evidence type="ECO:0000256" key="1">
    <source>
        <dbReference type="ARBA" id="ARBA00022617"/>
    </source>
</evidence>
<keyword evidence="3 4" id="KW-0408">Iron</keyword>
<dbReference type="GO" id="GO:0046872">
    <property type="term" value="F:metal ion binding"/>
    <property type="evidence" value="ECO:0007669"/>
    <property type="project" value="UniProtKB-KW"/>
</dbReference>
<dbReference type="Pfam" id="PF00034">
    <property type="entry name" value="Cytochrom_C"/>
    <property type="match status" value="1"/>
</dbReference>
<dbReference type="SUPFAM" id="SSF46626">
    <property type="entry name" value="Cytochrome c"/>
    <property type="match status" value="1"/>
</dbReference>
<evidence type="ECO:0000313" key="7">
    <source>
        <dbReference type="EMBL" id="MCF7529307.1"/>
    </source>
</evidence>
<keyword evidence="1 4" id="KW-0349">Heme</keyword>
<evidence type="ECO:0000313" key="8">
    <source>
        <dbReference type="Proteomes" id="UP001201397"/>
    </source>
</evidence>
<gene>
    <name evidence="7" type="ORF">L4H06_03545</name>
</gene>
<evidence type="ECO:0000256" key="3">
    <source>
        <dbReference type="ARBA" id="ARBA00023004"/>
    </source>
</evidence>
<dbReference type="PANTHER" id="PTHR35008:SF8">
    <property type="entry name" value="ALCOHOL DEHYDROGENASE CYTOCHROME C SUBUNIT"/>
    <property type="match status" value="1"/>
</dbReference>
<keyword evidence="5" id="KW-0732">Signal</keyword>
<feature type="chain" id="PRO_5043935692" evidence="5">
    <location>
        <begin position="24"/>
        <end position="143"/>
    </location>
</feature>
<dbReference type="InterPro" id="IPR036909">
    <property type="entry name" value="Cyt_c-like_dom_sf"/>
</dbReference>
<dbReference type="InterPro" id="IPR051459">
    <property type="entry name" value="Cytochrome_c-type_DH"/>
</dbReference>
<dbReference type="EMBL" id="JAKKDL010000003">
    <property type="protein sequence ID" value="MCF7529307.1"/>
    <property type="molecule type" value="Genomic_DNA"/>
</dbReference>
<evidence type="ECO:0000259" key="6">
    <source>
        <dbReference type="PROSITE" id="PS51007"/>
    </source>
</evidence>
<accession>A0AAW5AMK2</accession>
<dbReference type="Proteomes" id="UP001201397">
    <property type="component" value="Unassembled WGS sequence"/>
</dbReference>
<evidence type="ECO:0000256" key="5">
    <source>
        <dbReference type="SAM" id="SignalP"/>
    </source>
</evidence>